<comment type="similarity">
    <text evidence="3">Belongs to the DNA polymerase type-X family.</text>
</comment>
<feature type="domain" description="BRCT" evidence="16">
    <location>
        <begin position="538"/>
        <end position="566"/>
    </location>
</feature>
<keyword evidence="12 15" id="KW-0472">Membrane</keyword>
<dbReference type="Pfam" id="PF14791">
    <property type="entry name" value="DNA_pol_B_thumb"/>
    <property type="match status" value="1"/>
</dbReference>
<dbReference type="GO" id="GO:0012505">
    <property type="term" value="C:endomembrane system"/>
    <property type="evidence" value="ECO:0007669"/>
    <property type="project" value="UniProtKB-SubCell"/>
</dbReference>
<organism evidence="17 18">
    <name type="scientific">Aspergillus tanneri</name>
    <dbReference type="NCBI Taxonomy" id="1220188"/>
    <lineage>
        <taxon>Eukaryota</taxon>
        <taxon>Fungi</taxon>
        <taxon>Dikarya</taxon>
        <taxon>Ascomycota</taxon>
        <taxon>Pezizomycotina</taxon>
        <taxon>Eurotiomycetes</taxon>
        <taxon>Eurotiomycetidae</taxon>
        <taxon>Eurotiales</taxon>
        <taxon>Aspergillaceae</taxon>
        <taxon>Aspergillus</taxon>
        <taxon>Aspergillus subgen. Circumdati</taxon>
    </lineage>
</organism>
<keyword evidence="9" id="KW-0548">Nucleotidyltransferase</keyword>
<feature type="transmembrane region" description="Helical" evidence="15">
    <location>
        <begin position="109"/>
        <end position="129"/>
    </location>
</feature>
<keyword evidence="8 15" id="KW-0812">Transmembrane</keyword>
<evidence type="ECO:0000256" key="1">
    <source>
        <dbReference type="ARBA" id="ARBA00004123"/>
    </source>
</evidence>
<dbReference type="SUPFAM" id="SSF81301">
    <property type="entry name" value="Nucleotidyltransferase"/>
    <property type="match status" value="1"/>
</dbReference>
<evidence type="ECO:0000256" key="6">
    <source>
        <dbReference type="ARBA" id="ARBA00022596"/>
    </source>
</evidence>
<dbReference type="AlphaFoldDB" id="A0A5M9MZ68"/>
<dbReference type="InterPro" id="IPR002054">
    <property type="entry name" value="DNA-dir_DNA_pol_X"/>
</dbReference>
<dbReference type="InterPro" id="IPR028207">
    <property type="entry name" value="DNA_pol_B_palm_palm"/>
</dbReference>
<keyword evidence="5" id="KW-0813">Transport</keyword>
<comment type="similarity">
    <text evidence="4">Belongs to the NiCoT transporter (TC 2.A.52) family.</text>
</comment>
<dbReference type="Pfam" id="PF14792">
    <property type="entry name" value="DNA_pol_B_palm"/>
    <property type="match status" value="1"/>
</dbReference>
<dbReference type="InterPro" id="IPR027421">
    <property type="entry name" value="DNA_pol_lamdba_lyase_dom_sf"/>
</dbReference>
<dbReference type="GO" id="GO:0005886">
    <property type="term" value="C:plasma membrane"/>
    <property type="evidence" value="ECO:0007669"/>
    <property type="project" value="InterPro"/>
</dbReference>
<dbReference type="FunFam" id="1.10.150.20:FF:000010">
    <property type="entry name" value="DNA polymerase lambda"/>
    <property type="match status" value="1"/>
</dbReference>
<evidence type="ECO:0000313" key="18">
    <source>
        <dbReference type="Proteomes" id="UP000324241"/>
    </source>
</evidence>
<feature type="transmembrane region" description="Helical" evidence="15">
    <location>
        <begin position="358"/>
        <end position="381"/>
    </location>
</feature>
<reference evidence="17 18" key="1">
    <citation type="submission" date="2019-08" db="EMBL/GenBank/DDBJ databases">
        <title>The genome sequence of a newly discovered highly antifungal drug resistant Aspergillus species, Aspergillus tanneri NIH 1004.</title>
        <authorList>
            <person name="Mounaud S."/>
            <person name="Singh I."/>
            <person name="Joardar V."/>
            <person name="Pakala S."/>
            <person name="Pakala S."/>
            <person name="Venepally P."/>
            <person name="Chung J.K."/>
            <person name="Losada L."/>
            <person name="Nierman W.C."/>
        </authorList>
    </citation>
    <scope>NUCLEOTIDE SEQUENCE [LARGE SCALE GENOMIC DNA]</scope>
    <source>
        <strain evidence="17 18">NIH1004</strain>
    </source>
</reference>
<evidence type="ECO:0000256" key="11">
    <source>
        <dbReference type="ARBA" id="ARBA00022989"/>
    </source>
</evidence>
<dbReference type="VEuPathDB" id="FungiDB:EYZ11_002870"/>
<dbReference type="InterPro" id="IPR037160">
    <property type="entry name" value="DNA_Pol_thumb_sf"/>
</dbReference>
<proteinExistence type="inferred from homology"/>
<dbReference type="SUPFAM" id="SSF47802">
    <property type="entry name" value="DNA polymerase beta, N-terminal domain-like"/>
    <property type="match status" value="1"/>
</dbReference>
<protein>
    <recommendedName>
        <fullName evidence="16">BRCT domain-containing protein</fullName>
    </recommendedName>
</protein>
<dbReference type="Gene3D" id="3.30.210.10">
    <property type="entry name" value="DNA polymerase, thumb domain"/>
    <property type="match status" value="1"/>
</dbReference>
<name>A0A5M9MZ68_9EURO</name>
<dbReference type="VEuPathDB" id="FungiDB:EYZ11_010020"/>
<dbReference type="InterPro" id="IPR011541">
    <property type="entry name" value="Ni/Co_transpt_high_affinity"/>
</dbReference>
<dbReference type="InterPro" id="IPR010996">
    <property type="entry name" value="HHH_MUS81"/>
</dbReference>
<dbReference type="FunFam" id="3.30.210.10:FF:000005">
    <property type="entry name" value="DNA polymerase IV"/>
    <property type="match status" value="1"/>
</dbReference>
<comment type="caution">
    <text evidence="17">The sequence shown here is derived from an EMBL/GenBank/DDBJ whole genome shotgun (WGS) entry which is preliminary data.</text>
</comment>
<dbReference type="PANTHER" id="PTHR31611">
    <property type="entry name" value="HIGH-AFFINITY NICKEL TRANSPORT PROTEIN NIC1"/>
    <property type="match status" value="1"/>
</dbReference>
<evidence type="ECO:0000256" key="9">
    <source>
        <dbReference type="ARBA" id="ARBA00022695"/>
    </source>
</evidence>
<dbReference type="GO" id="GO:0003677">
    <property type="term" value="F:DNA binding"/>
    <property type="evidence" value="ECO:0007669"/>
    <property type="project" value="InterPro"/>
</dbReference>
<evidence type="ECO:0000256" key="3">
    <source>
        <dbReference type="ARBA" id="ARBA00008323"/>
    </source>
</evidence>
<dbReference type="GO" id="GO:0003887">
    <property type="term" value="F:DNA-directed DNA polymerase activity"/>
    <property type="evidence" value="ECO:0007669"/>
    <property type="project" value="InterPro"/>
</dbReference>
<dbReference type="InterPro" id="IPR029398">
    <property type="entry name" value="PolB_thumb"/>
</dbReference>
<sequence>MDESTDKGKIKTLIRHAQRSHRRLPGIRKVPLRAIAVILLVAMINVLVWIAAAIVLRYYPSLVSNAVLSYTLGLRHAFDADHISAIDLMTRRLLATGQRPVTVGTFFSLGHSTIVIVTSIVVAATAAAVSSRFDSFSTVGGIIGTSVSAAFLILLGLMNGYILYKLYKQMQKVLNLPEGQEEEAWKIEGGGFLFSVLKRMFKLIDRPWKMYPLGILFGLGFDTSSEVALLGISSIEAARGTDFWVILIFPILFTAGMCLLDTTDGALMLSLYIQPAANFLPPKDEGCQTSGENENEDEVVPSQNHRDPIAFLYYSIVLTTLTVIVAIVIGVIQLLTLVLNVAEPTGRFWDGVETAGDYYDAIGGGICGCFIIFGGLSVLVYKPWRRWIARRHGRPVTYTDEEASQEVMPRPDTPILQESGPANYGSTKGKTQIEDTLVQASAHLTYDITEARLVLSRSTQKKRVALELRSRGVWTEEAQIEYNHGYESEPEHGHGHKHTSENEHGSEPPKKRLRKGMVDLETETEGDGITHTQKHISGSTVKVVKLDWLDQCLAANEILPLDSYTIYQARIVKQTTPTTAPTTTRRILADTHPLQLHRTTTSEEDQQTSIPPPPSWVRNHILYACQRSAPLHPPNELFITQLEQIRRTRELTLDEVGVRAYSTSIAAIAAYPYSLRHSREIQSLPGCENKIATLFTEYQSSPDGTLAAARALHSDPALRTLDLFSSIWGVGARTARDFYYHRGWRDLDDIVEYGWNSLTRVQQIGVKYHDELQRGGVFLAPKRWRLRIVECILVGGYRRGKESSGDVDIILTHRDESVTRDLVVDVVGSLEEEAWITHTLVLNVASSHRSQTPKSSGSGSHFDSLDKALVVWQDPHFDKDAHAQEKDETQENTQEGQERKRRNPNPHRRVDIIISPWRTIGCAVLGWTGDTTFERDLRRYAKKIHGWRFDSSGIRQIDTGHVVDLEDTGRTWEERERLVMEGLGVGWRPPEERCSR</sequence>
<dbReference type="EMBL" id="QUQM01000002">
    <property type="protein sequence ID" value="KAA8652412.1"/>
    <property type="molecule type" value="Genomic_DNA"/>
</dbReference>
<dbReference type="FunFam" id="1.10.150.110:FF:000005">
    <property type="entry name" value="DNA polymerase POL4"/>
    <property type="match status" value="1"/>
</dbReference>
<dbReference type="InterPro" id="IPR004688">
    <property type="entry name" value="Ni/Co_transpt"/>
</dbReference>
<dbReference type="InterPro" id="IPR043519">
    <property type="entry name" value="NT_sf"/>
</dbReference>
<dbReference type="GO" id="GO:0015099">
    <property type="term" value="F:nickel cation transmembrane transporter activity"/>
    <property type="evidence" value="ECO:0007669"/>
    <property type="project" value="InterPro"/>
</dbReference>
<dbReference type="InterPro" id="IPR018944">
    <property type="entry name" value="DNA_pol_lambd_fingers_domain"/>
</dbReference>
<dbReference type="PANTHER" id="PTHR31611:SF0">
    <property type="entry name" value="HIGH-AFFINITY NICKEL TRANSPORT PROTEIN NIC1"/>
    <property type="match status" value="1"/>
</dbReference>
<dbReference type="Gene3D" id="1.10.150.110">
    <property type="entry name" value="DNA polymerase beta, N-terminal domain-like"/>
    <property type="match status" value="1"/>
</dbReference>
<feature type="region of interest" description="Disordered" evidence="14">
    <location>
        <begin position="486"/>
        <end position="513"/>
    </location>
</feature>
<dbReference type="GeneID" id="54324018"/>
<dbReference type="SUPFAM" id="SSF81585">
    <property type="entry name" value="PsbU/PolX domain-like"/>
    <property type="match status" value="1"/>
</dbReference>
<keyword evidence="7" id="KW-0808">Transferase</keyword>
<accession>A0A5M9MZ68</accession>
<feature type="transmembrane region" description="Helical" evidence="15">
    <location>
        <begin position="213"/>
        <end position="235"/>
    </location>
</feature>
<feature type="transmembrane region" description="Helical" evidence="15">
    <location>
        <begin position="311"/>
        <end position="338"/>
    </location>
</feature>
<dbReference type="OrthoDB" id="5197598at2759"/>
<evidence type="ECO:0000256" key="7">
    <source>
        <dbReference type="ARBA" id="ARBA00022679"/>
    </source>
</evidence>
<dbReference type="Pfam" id="PF03824">
    <property type="entry name" value="NicO"/>
    <property type="match status" value="1"/>
</dbReference>
<dbReference type="Proteomes" id="UP000324241">
    <property type="component" value="Unassembled WGS sequence"/>
</dbReference>
<feature type="transmembrane region" description="Helical" evidence="15">
    <location>
        <begin position="241"/>
        <end position="260"/>
    </location>
</feature>
<feature type="region of interest" description="Disordered" evidence="14">
    <location>
        <begin position="400"/>
        <end position="428"/>
    </location>
</feature>
<evidence type="ECO:0000256" key="12">
    <source>
        <dbReference type="ARBA" id="ARBA00023136"/>
    </source>
</evidence>
<dbReference type="InterPro" id="IPR001357">
    <property type="entry name" value="BRCT_dom"/>
</dbReference>
<gene>
    <name evidence="17" type="ORF">ATNIH1004_001316</name>
</gene>
<dbReference type="Pfam" id="PF14716">
    <property type="entry name" value="HHH_8"/>
    <property type="match status" value="1"/>
</dbReference>
<evidence type="ECO:0000256" key="10">
    <source>
        <dbReference type="ARBA" id="ARBA00022723"/>
    </source>
</evidence>
<dbReference type="SMART" id="SM00483">
    <property type="entry name" value="POLXc"/>
    <property type="match status" value="1"/>
</dbReference>
<evidence type="ECO:0000256" key="8">
    <source>
        <dbReference type="ARBA" id="ARBA00022692"/>
    </source>
</evidence>
<dbReference type="RefSeq" id="XP_033431773.1">
    <property type="nucleotide sequence ID" value="XM_033566016.1"/>
</dbReference>
<keyword evidence="6" id="KW-0533">Nickel</keyword>
<feature type="compositionally biased region" description="Basic and acidic residues" evidence="14">
    <location>
        <begin position="880"/>
        <end position="889"/>
    </location>
</feature>
<evidence type="ECO:0000259" key="16">
    <source>
        <dbReference type="PROSITE" id="PS50172"/>
    </source>
</evidence>
<evidence type="ECO:0000313" key="17">
    <source>
        <dbReference type="EMBL" id="KAA8652412.1"/>
    </source>
</evidence>
<evidence type="ECO:0000256" key="2">
    <source>
        <dbReference type="ARBA" id="ARBA00004127"/>
    </source>
</evidence>
<keyword evidence="10" id="KW-0479">Metal-binding</keyword>
<evidence type="ECO:0000256" key="14">
    <source>
        <dbReference type="SAM" id="MobiDB-lite"/>
    </source>
</evidence>
<feature type="compositionally biased region" description="Basic and acidic residues" evidence="14">
    <location>
        <begin position="486"/>
        <end position="510"/>
    </location>
</feature>
<evidence type="ECO:0000256" key="5">
    <source>
        <dbReference type="ARBA" id="ARBA00022448"/>
    </source>
</evidence>
<feature type="region of interest" description="Disordered" evidence="14">
    <location>
        <begin position="880"/>
        <end position="908"/>
    </location>
</feature>
<evidence type="ECO:0000256" key="13">
    <source>
        <dbReference type="ARBA" id="ARBA00023242"/>
    </source>
</evidence>
<keyword evidence="11 15" id="KW-1133">Transmembrane helix</keyword>
<dbReference type="Gene3D" id="1.10.150.20">
    <property type="entry name" value="5' to 3' exonuclease, C-terminal subdomain"/>
    <property type="match status" value="1"/>
</dbReference>
<dbReference type="GO" id="GO:0005634">
    <property type="term" value="C:nucleus"/>
    <property type="evidence" value="ECO:0007669"/>
    <property type="project" value="UniProtKB-SubCell"/>
</dbReference>
<evidence type="ECO:0000256" key="15">
    <source>
        <dbReference type="SAM" id="Phobius"/>
    </source>
</evidence>
<dbReference type="GO" id="GO:0046872">
    <property type="term" value="F:metal ion binding"/>
    <property type="evidence" value="ECO:0007669"/>
    <property type="project" value="UniProtKB-KW"/>
</dbReference>
<dbReference type="Pfam" id="PF10391">
    <property type="entry name" value="DNA_pol_lambd_f"/>
    <property type="match status" value="1"/>
</dbReference>
<dbReference type="PROSITE" id="PS50172">
    <property type="entry name" value="BRCT"/>
    <property type="match status" value="1"/>
</dbReference>
<evidence type="ECO:0000256" key="4">
    <source>
        <dbReference type="ARBA" id="ARBA00010892"/>
    </source>
</evidence>
<comment type="subcellular location">
    <subcellularLocation>
        <location evidence="2">Endomembrane system</location>
        <topology evidence="2">Multi-pass membrane protein</topology>
    </subcellularLocation>
    <subcellularLocation>
        <location evidence="1">Nucleus</location>
    </subcellularLocation>
</comment>
<dbReference type="Gene3D" id="3.30.460.10">
    <property type="entry name" value="Beta Polymerase, domain 2"/>
    <property type="match status" value="1"/>
</dbReference>
<feature type="transmembrane region" description="Helical" evidence="15">
    <location>
        <begin position="32"/>
        <end position="59"/>
    </location>
</feature>
<keyword evidence="13" id="KW-0539">Nucleus</keyword>
<feature type="transmembrane region" description="Helical" evidence="15">
    <location>
        <begin position="141"/>
        <end position="164"/>
    </location>
</feature>